<proteinExistence type="predicted"/>
<sequence length="271" mass="30345">MNMIGIQYNAKLQRLVKQIKADIAKEVMPLIRQLAPEYTQDAVATTDAWSDLILSAMSRLMQKWQSERVSSGANRMAAEFVQSSLKKSERDLGKSAGIDVFSGSSVMQDYLKASAQQNAQLIKSIPAKYLEEVQTLVMANMRSGMRPGFIEKALQEQFGVTQRRAKMIARDQTSKINGELAEKQQKGAGFEYFQWIDSDDSRVRHRHSEIANKVTAYGKGIYRWDDLPLSSDGKPIKPGSDYQCRCIARPVSAREVKANQDAGKTAPGVYR</sequence>
<gene>
    <name evidence="2" type="ORF">IQK56_07375</name>
</gene>
<feature type="domain" description="Phage head morphogenesis" evidence="1">
    <location>
        <begin position="132"/>
        <end position="247"/>
    </location>
</feature>
<evidence type="ECO:0000313" key="2">
    <source>
        <dbReference type="EMBL" id="MBE8590766.1"/>
    </source>
</evidence>
<evidence type="ECO:0000313" key="3">
    <source>
        <dbReference type="Proteomes" id="UP000613075"/>
    </source>
</evidence>
<dbReference type="NCBIfam" id="TIGR01641">
    <property type="entry name" value="phageSPP1_gp7"/>
    <property type="match status" value="1"/>
</dbReference>
<organism evidence="2 3">
    <name type="scientific">Pseudomonas cyclaminis</name>
    <dbReference type="NCBI Taxonomy" id="2781239"/>
    <lineage>
        <taxon>Bacteria</taxon>
        <taxon>Pseudomonadati</taxon>
        <taxon>Pseudomonadota</taxon>
        <taxon>Gammaproteobacteria</taxon>
        <taxon>Pseudomonadales</taxon>
        <taxon>Pseudomonadaceae</taxon>
        <taxon>Pseudomonas</taxon>
    </lineage>
</organism>
<dbReference type="EMBL" id="JADDUM010000041">
    <property type="protein sequence ID" value="MBE8590766.1"/>
    <property type="molecule type" value="Genomic_DNA"/>
</dbReference>
<evidence type="ECO:0000259" key="1">
    <source>
        <dbReference type="Pfam" id="PF04233"/>
    </source>
</evidence>
<reference evidence="2 3" key="1">
    <citation type="submission" date="2020-10" db="EMBL/GenBank/DDBJ databases">
        <title>The draft genomes of Cyclamen pathogen Pseudomonas sp.</title>
        <authorList>
            <person name="Fujikawa T."/>
            <person name="Sawada H."/>
        </authorList>
    </citation>
    <scope>NUCLEOTIDE SEQUENCE [LARGE SCALE GENOMIC DNA]</scope>
    <source>
        <strain evidence="2 3">MAFF 301449</strain>
    </source>
</reference>
<comment type="caution">
    <text evidence="2">The sequence shown here is derived from an EMBL/GenBank/DDBJ whole genome shotgun (WGS) entry which is preliminary data.</text>
</comment>
<protein>
    <submittedName>
        <fullName evidence="2">Minor capsid protein</fullName>
    </submittedName>
</protein>
<dbReference type="Pfam" id="PF04233">
    <property type="entry name" value="Phage_Mu_F"/>
    <property type="match status" value="1"/>
</dbReference>
<dbReference type="Proteomes" id="UP000613075">
    <property type="component" value="Unassembled WGS sequence"/>
</dbReference>
<accession>A0ABR9SQR3</accession>
<keyword evidence="3" id="KW-1185">Reference proteome</keyword>
<name>A0ABR9SQR3_9PSED</name>
<dbReference type="InterPro" id="IPR006528">
    <property type="entry name" value="Phage_head_morphogenesis_dom"/>
</dbReference>